<dbReference type="GO" id="GO:0008061">
    <property type="term" value="F:chitin binding"/>
    <property type="evidence" value="ECO:0007669"/>
    <property type="project" value="InterPro"/>
</dbReference>
<accession>M1JTF6</accession>
<keyword evidence="4" id="KW-1185">Reference proteome</keyword>
<organismHost>
    <name type="scientific">Lepidoptera</name>
    <name type="common">moths &amp; butterflies</name>
    <dbReference type="NCBI Taxonomy" id="7088"/>
</organismHost>
<dbReference type="GO" id="GO:0005576">
    <property type="term" value="C:extracellular region"/>
    <property type="evidence" value="ECO:0007669"/>
    <property type="project" value="InterPro"/>
</dbReference>
<reference evidence="2 4" key="1">
    <citation type="journal article" date="2013" name="Virus Res.">
        <title>Determination and analysis of the genome sequence of Spodoptera littoralis multiple nucleopolyhedrovirus.</title>
        <authorList>
            <person name="Breitenbach J.E."/>
            <person name="El-Sheikh el.-S.A."/>
            <person name="Harrison R.L."/>
            <person name="Rowley D.L."/>
            <person name="Sparks M.E."/>
            <person name="Gundersen-Rindal D.E."/>
            <person name="Popham H.J."/>
        </authorList>
    </citation>
    <scope>NUCLEOTIDE SEQUENCE [LARGE SCALE GENOMIC DNA]</scope>
    <source>
        <strain evidence="2">AN1956</strain>
    </source>
</reference>
<dbReference type="InterPro" id="IPR036508">
    <property type="entry name" value="Chitin-bd_dom_sf"/>
</dbReference>
<evidence type="ECO:0000313" key="2">
    <source>
        <dbReference type="EMBL" id="AGE89910.1"/>
    </source>
</evidence>
<reference evidence="3" key="2">
    <citation type="submission" date="2018-02" db="EMBL/GenBank/DDBJ databases">
        <title>Genome analyses of the Tunisian isolate of Spodoptera littoralis#nucleopolyhedrovirus SpliNPV-Tun2 and biological activity identification.</title>
        <authorList>
            <person name="Ben Tiba S."/>
            <person name="Wennmann J.T."/>
            <person name="Laarif A."/>
            <person name="Larem A."/>
            <person name="Fattouch S."/>
            <person name="Jehle J.A."/>
        </authorList>
    </citation>
    <scope>NUCLEOTIDE SEQUENCE</scope>
    <source>
        <strain evidence="3">SpliNPV-Tun2</strain>
    </source>
</reference>
<dbReference type="Gene3D" id="2.170.140.10">
    <property type="entry name" value="Chitin binding domain"/>
    <property type="match status" value="1"/>
</dbReference>
<evidence type="ECO:0000313" key="4">
    <source>
        <dbReference type="Proteomes" id="UP000232896"/>
    </source>
</evidence>
<dbReference type="SUPFAM" id="SSF57625">
    <property type="entry name" value="Invertebrate chitin-binding proteins"/>
    <property type="match status" value="1"/>
</dbReference>
<dbReference type="SMART" id="SM00494">
    <property type="entry name" value="ChtBD2"/>
    <property type="match status" value="1"/>
</dbReference>
<gene>
    <name evidence="3" type="primary">ORF55</name>
    <name evidence="2" type="ORF">SlsnVgp055</name>
</gene>
<proteinExistence type="predicted"/>
<protein>
    <recommendedName>
        <fullName evidence="1">Chitin-binding type-2 domain-containing protein</fullName>
    </recommendedName>
</protein>
<dbReference type="PROSITE" id="PS50940">
    <property type="entry name" value="CHIT_BIND_II"/>
    <property type="match status" value="1"/>
</dbReference>
<organism evidence="2 4">
    <name type="scientific">Spodoptera littoralis nuclear polyhedrosis virus</name>
    <name type="common">SlNPV</name>
    <dbReference type="NCBI Taxonomy" id="10456"/>
    <lineage>
        <taxon>Viruses</taxon>
        <taxon>Viruses incertae sedis</taxon>
        <taxon>Naldaviricetes</taxon>
        <taxon>Lefavirales</taxon>
        <taxon>Baculoviridae</taxon>
        <taxon>Alphabaculovirus</taxon>
        <taxon>Alphabaculovirus splittoralis</taxon>
    </lineage>
</organism>
<sequence>MKLLIIAIFFVLILIIIGIIHLVSSASNEKDDTPDDEISFPNCKPGYFGNIQDPVYCDKFYLCSIGSELSFFCVKGFGFDNESKTCQPIEFVDCGDRIVSPR</sequence>
<dbReference type="EMBL" id="JX454574">
    <property type="protein sequence ID" value="AGE89910.1"/>
    <property type="molecule type" value="Genomic_DNA"/>
</dbReference>
<dbReference type="EMBL" id="MG958660">
    <property type="protein sequence ID" value="AYU75245.1"/>
    <property type="molecule type" value="Genomic_DNA"/>
</dbReference>
<dbReference type="OrthoDB" id="29293at10239"/>
<dbReference type="Proteomes" id="UP000232896">
    <property type="component" value="Segment"/>
</dbReference>
<feature type="domain" description="Chitin-binding type-2" evidence="1">
    <location>
        <begin position="40"/>
        <end position="96"/>
    </location>
</feature>
<evidence type="ECO:0000259" key="1">
    <source>
        <dbReference type="PROSITE" id="PS50940"/>
    </source>
</evidence>
<dbReference type="InterPro" id="IPR002557">
    <property type="entry name" value="Chitin-bd_dom"/>
</dbReference>
<dbReference type="Pfam" id="PF01607">
    <property type="entry name" value="CBM_14"/>
    <property type="match status" value="1"/>
</dbReference>
<name>M1JTF6_NPVSL</name>
<evidence type="ECO:0000313" key="3">
    <source>
        <dbReference type="EMBL" id="AYU75245.1"/>
    </source>
</evidence>